<proteinExistence type="predicted"/>
<dbReference type="AlphaFoldDB" id="A0A1I7Y5A4"/>
<dbReference type="Proteomes" id="UP000095287">
    <property type="component" value="Unplaced"/>
</dbReference>
<protein>
    <submittedName>
        <fullName evidence="2">KTSC domain-containing protein</fullName>
    </submittedName>
</protein>
<keyword evidence="1" id="KW-1185">Reference proteome</keyword>
<evidence type="ECO:0000313" key="1">
    <source>
        <dbReference type="Proteomes" id="UP000095287"/>
    </source>
</evidence>
<sequence length="73" mass="8611">MLKDVINHKKVAPDIGDPYLYRVSLRVSKGFYYRIYSPSVARLYLSFLDILLLRQRKRISFNVTKLKGFQGFP</sequence>
<accession>A0A1I7Y5A4</accession>
<name>A0A1I7Y5A4_9BILA</name>
<organism evidence="1 2">
    <name type="scientific">Steinernema glaseri</name>
    <dbReference type="NCBI Taxonomy" id="37863"/>
    <lineage>
        <taxon>Eukaryota</taxon>
        <taxon>Metazoa</taxon>
        <taxon>Ecdysozoa</taxon>
        <taxon>Nematoda</taxon>
        <taxon>Chromadorea</taxon>
        <taxon>Rhabditida</taxon>
        <taxon>Tylenchina</taxon>
        <taxon>Panagrolaimomorpha</taxon>
        <taxon>Strongyloidoidea</taxon>
        <taxon>Steinernematidae</taxon>
        <taxon>Steinernema</taxon>
    </lineage>
</organism>
<dbReference type="WBParaSite" id="L893_g12633.t1">
    <property type="protein sequence ID" value="L893_g12633.t1"/>
    <property type="gene ID" value="L893_g12633"/>
</dbReference>
<evidence type="ECO:0000313" key="2">
    <source>
        <dbReference type="WBParaSite" id="L893_g12633.t1"/>
    </source>
</evidence>
<reference evidence="2" key="1">
    <citation type="submission" date="2016-11" db="UniProtKB">
        <authorList>
            <consortium name="WormBaseParasite"/>
        </authorList>
    </citation>
    <scope>IDENTIFICATION</scope>
</reference>